<evidence type="ECO:0000313" key="2">
    <source>
        <dbReference type="Proteomes" id="UP000217784"/>
    </source>
</evidence>
<protein>
    <submittedName>
        <fullName evidence="1">Uncharacterized protein</fullName>
    </submittedName>
</protein>
<sequence length="129" mass="13597">MKKIAVGLIALLTLITFVSGCTSSNNSTANNSSAQNNSSMQTDQNVMLKINSDGSWNGTLTYKNGNQTINGTGNATYDLGQNPGNVSVSVQKTNNNSGTITLQLFKGGNVTIYQSTTSNEGTVSLNYNF</sequence>
<dbReference type="AlphaFoldDB" id="A0A2A2H9W6"/>
<dbReference type="OrthoDB" id="377796at2157"/>
<dbReference type="Proteomes" id="UP000217784">
    <property type="component" value="Unassembled WGS sequence"/>
</dbReference>
<dbReference type="PROSITE" id="PS51257">
    <property type="entry name" value="PROKAR_LIPOPROTEIN"/>
    <property type="match status" value="1"/>
</dbReference>
<gene>
    <name evidence="1" type="ORF">ASJ80_15260</name>
</gene>
<comment type="caution">
    <text evidence="1">The sequence shown here is derived from an EMBL/GenBank/DDBJ whole genome shotgun (WGS) entry which is preliminary data.</text>
</comment>
<proteinExistence type="predicted"/>
<evidence type="ECO:0000313" key="1">
    <source>
        <dbReference type="EMBL" id="PAV06188.1"/>
    </source>
</evidence>
<keyword evidence="2" id="KW-1185">Reference proteome</keyword>
<reference evidence="1 2" key="1">
    <citation type="journal article" date="2017" name="BMC Genomics">
        <title>Genomic analysis of methanogenic archaea reveals a shift towards energy conservation.</title>
        <authorList>
            <person name="Gilmore S.P."/>
            <person name="Henske J.K."/>
            <person name="Sexton J.A."/>
            <person name="Solomon K.V."/>
            <person name="Seppala S."/>
            <person name="Yoo J.I."/>
            <person name="Huyett L.M."/>
            <person name="Pressman A."/>
            <person name="Cogan J.Z."/>
            <person name="Kivenson V."/>
            <person name="Peng X."/>
            <person name="Tan Y."/>
            <person name="Valentine D.L."/>
            <person name="O'Malley M.A."/>
        </authorList>
    </citation>
    <scope>NUCLEOTIDE SEQUENCE [LARGE SCALE GENOMIC DNA]</scope>
    <source>
        <strain evidence="1 2">M.o.H.</strain>
    </source>
</reference>
<name>A0A2A2H9W6_METBR</name>
<accession>A0A2A2H9W6</accession>
<dbReference type="RefSeq" id="WP_069583137.1">
    <property type="nucleotide sequence ID" value="NZ_LMVM01000001.1"/>
</dbReference>
<organism evidence="1 2">
    <name type="scientific">Methanobacterium bryantii</name>
    <dbReference type="NCBI Taxonomy" id="2161"/>
    <lineage>
        <taxon>Archaea</taxon>
        <taxon>Methanobacteriati</taxon>
        <taxon>Methanobacteriota</taxon>
        <taxon>Methanomada group</taxon>
        <taxon>Methanobacteria</taxon>
        <taxon>Methanobacteriales</taxon>
        <taxon>Methanobacteriaceae</taxon>
        <taxon>Methanobacterium</taxon>
    </lineage>
</organism>
<dbReference type="EMBL" id="LMVM01000001">
    <property type="protein sequence ID" value="PAV06188.1"/>
    <property type="molecule type" value="Genomic_DNA"/>
</dbReference>